<dbReference type="RefSeq" id="WP_061422609.1">
    <property type="nucleotide sequence ID" value="NZ_KQ969062.1"/>
</dbReference>
<dbReference type="EMBL" id="LQRD01000033">
    <property type="protein sequence ID" value="KXT69971.1"/>
    <property type="molecule type" value="Genomic_DNA"/>
</dbReference>
<proteinExistence type="predicted"/>
<sequence>MLKYAIPQTNWSLFHDPQEADSKFVFRLDFESIGLVSERIFPGLTKEKLSIIHAPFLQVPVCFPEDNLIFLSPNNLISIPKNIYQLGHELCHIYIKNPTINQPMFWFEEVLCEIASHLFLEEYARLWSGSSQPIQQLMPSSLQDYSKAMLDDNSPFDLTELSAPDTNLMQYLHKIPDDRPMNTYIASQFLPIFRKYPKLIEYIPVVKHFQDKKDFLKFLKAWQEVLPTIELKQAIAEIISLITIP</sequence>
<comment type="caution">
    <text evidence="1">The sequence shown here is derived from an EMBL/GenBank/DDBJ whole genome shotgun (WGS) entry which is preliminary data.</text>
</comment>
<dbReference type="AlphaFoldDB" id="A0A139N2L4"/>
<dbReference type="PATRIC" id="fig|45634.12.peg.947"/>
<accession>A0A139N2L4</accession>
<name>A0A139N2L4_STRCR</name>
<reference evidence="1 2" key="1">
    <citation type="submission" date="2016-01" db="EMBL/GenBank/DDBJ databases">
        <title>Highly variable Streptococcus oralis are common among viridans streptococci isolated from primates.</title>
        <authorList>
            <person name="Denapaite D."/>
            <person name="Rieger M."/>
            <person name="Koendgen S."/>
            <person name="Brueckner R."/>
            <person name="Ochigava I."/>
            <person name="Kappeler P."/>
            <person name="Maetz-Rensing K."/>
            <person name="Leendertz F."/>
            <person name="Hakenbeck R."/>
        </authorList>
    </citation>
    <scope>NUCLEOTIDE SEQUENCE [LARGE SCALE GENOMIC DNA]</scope>
    <source>
        <strain evidence="1 2">DD08</strain>
    </source>
</reference>
<evidence type="ECO:0000313" key="1">
    <source>
        <dbReference type="EMBL" id="KXT69971.1"/>
    </source>
</evidence>
<dbReference type="Proteomes" id="UP000070377">
    <property type="component" value="Unassembled WGS sequence"/>
</dbReference>
<organism evidence="1 2">
    <name type="scientific">Streptococcus cristatus</name>
    <dbReference type="NCBI Taxonomy" id="45634"/>
    <lineage>
        <taxon>Bacteria</taxon>
        <taxon>Bacillati</taxon>
        <taxon>Bacillota</taxon>
        <taxon>Bacilli</taxon>
        <taxon>Lactobacillales</taxon>
        <taxon>Streptococcaceae</taxon>
        <taxon>Streptococcus</taxon>
    </lineage>
</organism>
<protein>
    <submittedName>
        <fullName evidence="1">Uncharacterized protein</fullName>
    </submittedName>
</protein>
<gene>
    <name evidence="1" type="ORF">SCRDD08_00910</name>
</gene>
<evidence type="ECO:0000313" key="2">
    <source>
        <dbReference type="Proteomes" id="UP000070377"/>
    </source>
</evidence>